<dbReference type="Proteomes" id="UP001201873">
    <property type="component" value="Unassembled WGS sequence"/>
</dbReference>
<feature type="compositionally biased region" description="Basic and acidic residues" evidence="1">
    <location>
        <begin position="1"/>
        <end position="14"/>
    </location>
</feature>
<keyword evidence="3" id="KW-1185">Reference proteome</keyword>
<name>A0ABT0JX38_9ACTN</name>
<proteinExistence type="predicted"/>
<feature type="non-terminal residue" evidence="2">
    <location>
        <position position="135"/>
    </location>
</feature>
<evidence type="ECO:0000313" key="2">
    <source>
        <dbReference type="EMBL" id="MCK9875889.1"/>
    </source>
</evidence>
<evidence type="ECO:0000313" key="3">
    <source>
        <dbReference type="Proteomes" id="UP001201873"/>
    </source>
</evidence>
<protein>
    <submittedName>
        <fullName evidence="2">Uncharacterized protein</fullName>
    </submittedName>
</protein>
<organism evidence="2 3">
    <name type="scientific">Frankia umida</name>
    <dbReference type="NCBI Taxonomy" id="573489"/>
    <lineage>
        <taxon>Bacteria</taxon>
        <taxon>Bacillati</taxon>
        <taxon>Actinomycetota</taxon>
        <taxon>Actinomycetes</taxon>
        <taxon>Frankiales</taxon>
        <taxon>Frankiaceae</taxon>
        <taxon>Frankia</taxon>
    </lineage>
</organism>
<accession>A0ABT0JX38</accession>
<reference evidence="2 3" key="1">
    <citation type="submission" date="2022-04" db="EMBL/GenBank/DDBJ databases">
        <title>Genome diversity in the genus Frankia.</title>
        <authorList>
            <person name="Carlos-Shanley C."/>
            <person name="Hahn D."/>
        </authorList>
    </citation>
    <scope>NUCLEOTIDE SEQUENCE [LARGE SCALE GENOMIC DNA]</scope>
    <source>
        <strain evidence="2 3">Ag45/Mut15</strain>
    </source>
</reference>
<feature type="compositionally biased region" description="Low complexity" evidence="1">
    <location>
        <begin position="109"/>
        <end position="118"/>
    </location>
</feature>
<sequence length="135" mass="13960">MFQPRRDPAPRTERTSWFPTASARHGSSQERDDPVAYPDSHGADPREADPGGTDPRDAGSEGADPREPRDVRDADPRAGEVAGPGASVDPLDVRPRHADPRVSAGFASGPYRPAPGGRAPRRGGGAAAGGPPPAA</sequence>
<feature type="region of interest" description="Disordered" evidence="1">
    <location>
        <begin position="1"/>
        <end position="135"/>
    </location>
</feature>
<feature type="compositionally biased region" description="Basic and acidic residues" evidence="1">
    <location>
        <begin position="41"/>
        <end position="78"/>
    </location>
</feature>
<feature type="compositionally biased region" description="Basic and acidic residues" evidence="1">
    <location>
        <begin position="91"/>
        <end position="100"/>
    </location>
</feature>
<gene>
    <name evidence="2" type="ORF">MXD59_08900</name>
</gene>
<dbReference type="EMBL" id="JALKFT010000006">
    <property type="protein sequence ID" value="MCK9875889.1"/>
    <property type="molecule type" value="Genomic_DNA"/>
</dbReference>
<evidence type="ECO:0000256" key="1">
    <source>
        <dbReference type="SAM" id="MobiDB-lite"/>
    </source>
</evidence>
<comment type="caution">
    <text evidence="2">The sequence shown here is derived from an EMBL/GenBank/DDBJ whole genome shotgun (WGS) entry which is preliminary data.</text>
</comment>